<gene>
    <name evidence="1" type="ORF">FOIG_16811</name>
</gene>
<reference evidence="1" key="2">
    <citation type="submission" date="2014-03" db="EMBL/GenBank/DDBJ databases">
        <title>The Genome Annotation of Fusarium oxysporum II5.</title>
        <authorList>
            <consortium name="The Broad Institute Genomics Platform"/>
            <person name="Ma L.-J."/>
            <person name="Corby-Kistler H."/>
            <person name="Broz K."/>
            <person name="Gale L.R."/>
            <person name="Jonkers W."/>
            <person name="O'Donnell K."/>
            <person name="Ploetz R."/>
            <person name="Steinberg C."/>
            <person name="Schwartz D.C."/>
            <person name="VanEtten H."/>
            <person name="Zhou S."/>
            <person name="Young S.K."/>
            <person name="Zeng Q."/>
            <person name="Gargeya S."/>
            <person name="Fitzgerald M."/>
            <person name="Abouelleil A."/>
            <person name="Alvarado L."/>
            <person name="Chapman S.B."/>
            <person name="Gainer-Dewar J."/>
            <person name="Goldberg J."/>
            <person name="Griggs A."/>
            <person name="Gujja S."/>
            <person name="Hansen M."/>
            <person name="Howarth C."/>
            <person name="Imamovic A."/>
            <person name="Ireland A."/>
            <person name="Larimer J."/>
            <person name="McCowan C."/>
            <person name="Murphy C."/>
            <person name="Pearson M."/>
            <person name="Poon T.W."/>
            <person name="Priest M."/>
            <person name="Roberts A."/>
            <person name="Saif S."/>
            <person name="Shea T."/>
            <person name="Sykes S."/>
            <person name="Wortman J."/>
            <person name="Nusbaum C."/>
            <person name="Birren B."/>
        </authorList>
    </citation>
    <scope>NUCLEOTIDE SEQUENCE</scope>
    <source>
        <strain evidence="1">54006</strain>
    </source>
</reference>
<dbReference type="GeneID" id="42041986"/>
<evidence type="ECO:0000313" key="1">
    <source>
        <dbReference type="EMBL" id="EXL89908.1"/>
    </source>
</evidence>
<organism evidence="1">
    <name type="scientific">Fusarium odoratissimum (strain NRRL 54006)</name>
    <dbReference type="NCBI Taxonomy" id="1089451"/>
    <lineage>
        <taxon>Eukaryota</taxon>
        <taxon>Fungi</taxon>
        <taxon>Dikarya</taxon>
        <taxon>Ascomycota</taxon>
        <taxon>Pezizomycotina</taxon>
        <taxon>Sordariomycetes</taxon>
        <taxon>Hypocreomycetidae</taxon>
        <taxon>Hypocreales</taxon>
        <taxon>Nectriaceae</taxon>
        <taxon>Fusarium</taxon>
        <taxon>Fusarium oxysporum species complex</taxon>
        <taxon>Fusarium oxysporum f. sp. cubense (strain race 4)</taxon>
    </lineage>
</organism>
<sequence length="70" mass="8193">MSRTPKTTSNGFAEKLRTLGLSQSEFNISSKGVVDRTWKRLVSWIRRSKMAIRDLKNLRKNSNLRSVRRQ</sequence>
<reference evidence="1" key="1">
    <citation type="submission" date="2011-11" db="EMBL/GenBank/DDBJ databases">
        <title>The Genome Sequence of Fusarium oxysporum II5.</title>
        <authorList>
            <consortium name="The Broad Institute Genome Sequencing Platform"/>
            <person name="Ma L.-J."/>
            <person name="Gale L.R."/>
            <person name="Schwartz D.C."/>
            <person name="Zhou S."/>
            <person name="Corby-Kistler H."/>
            <person name="Young S.K."/>
            <person name="Zeng Q."/>
            <person name="Gargeya S."/>
            <person name="Fitzgerald M."/>
            <person name="Haas B."/>
            <person name="Abouelleil A."/>
            <person name="Alvarado L."/>
            <person name="Arachchi H.M."/>
            <person name="Berlin A."/>
            <person name="Brown A."/>
            <person name="Chapman S.B."/>
            <person name="Chen Z."/>
            <person name="Dunbar C."/>
            <person name="Freedman E."/>
            <person name="Gearin G."/>
            <person name="Goldberg J."/>
            <person name="Griggs A."/>
            <person name="Gujja S."/>
            <person name="Heiman D."/>
            <person name="Howarth C."/>
            <person name="Larson L."/>
            <person name="Lui A."/>
            <person name="MacDonald P.J.P."/>
            <person name="Montmayeur A."/>
            <person name="Murphy C."/>
            <person name="Neiman D."/>
            <person name="Pearson M."/>
            <person name="Priest M."/>
            <person name="Roberts A."/>
            <person name="Saif S."/>
            <person name="Shea T."/>
            <person name="Shenoy N."/>
            <person name="Sisk P."/>
            <person name="Stolte C."/>
            <person name="Sykes S."/>
            <person name="Wortman J."/>
            <person name="Nusbaum C."/>
            <person name="Birren B."/>
        </authorList>
    </citation>
    <scope>NUCLEOTIDE SEQUENCE [LARGE SCALE GENOMIC DNA]</scope>
    <source>
        <strain evidence="1">54006</strain>
    </source>
</reference>
<dbReference type="EMBL" id="KK036231">
    <property type="protein sequence ID" value="EXL89908.1"/>
    <property type="molecule type" value="Genomic_DNA"/>
</dbReference>
<dbReference type="Proteomes" id="UP000030685">
    <property type="component" value="Unassembled WGS sequence"/>
</dbReference>
<dbReference type="AlphaFoldDB" id="X0ILZ5"/>
<dbReference type="RefSeq" id="XP_031051998.1">
    <property type="nucleotide sequence ID" value="XM_031218289.1"/>
</dbReference>
<dbReference type="VEuPathDB" id="FungiDB:FOIG_16811"/>
<dbReference type="HOGENOM" id="CLU_2757875_0_0_1"/>
<protein>
    <submittedName>
        <fullName evidence="1">Uncharacterized protein</fullName>
    </submittedName>
</protein>
<proteinExistence type="predicted"/>
<name>X0ILZ5_FUSO5</name>
<accession>X0ILZ5</accession>